<proteinExistence type="predicted"/>
<dbReference type="WBParaSite" id="JU765_v2.g1250.t2">
    <property type="protein sequence ID" value="JU765_v2.g1250.t2"/>
    <property type="gene ID" value="JU765_v2.g1250"/>
</dbReference>
<evidence type="ECO:0000313" key="2">
    <source>
        <dbReference type="WBParaSite" id="JU765_v2.g1250.t2"/>
    </source>
</evidence>
<protein>
    <submittedName>
        <fullName evidence="2">BTB domain-containing protein</fullName>
    </submittedName>
</protein>
<reference evidence="2" key="1">
    <citation type="submission" date="2022-11" db="UniProtKB">
        <authorList>
            <consortium name="WormBaseParasite"/>
        </authorList>
    </citation>
    <scope>IDENTIFICATION</scope>
</reference>
<name>A0AC34Q3A5_9BILA</name>
<evidence type="ECO:0000313" key="1">
    <source>
        <dbReference type="Proteomes" id="UP000887576"/>
    </source>
</evidence>
<accession>A0AC34Q3A5</accession>
<sequence>MGCQIEVLIDCVYPILANVAIIIGDHTKIIKQEFYKGTNRYQKLFATTNVWKNFFNSGQNICATCVADLEIKRPKLNLKPDAFIGSALLKNGDPGDVKIIVDGKEFRSLLKNGDPGDVKIIVDGKEFRCHKFILVLTSPVLKAMFESNFMEAKEKVWILKDFNADIVEIALEMIHEVDVSKKLNFDVVCELYRFSDKYELKNCMEYLSTWLIENLDIYNEYLSTWLTENLDIYNVCYSAKLSVQYNIQQLYNKAVVLLAKNVKIIATIKGFECLTVEIYQDIMKNLVNL</sequence>
<dbReference type="Proteomes" id="UP000887576">
    <property type="component" value="Unplaced"/>
</dbReference>
<organism evidence="1 2">
    <name type="scientific">Panagrolaimus sp. JU765</name>
    <dbReference type="NCBI Taxonomy" id="591449"/>
    <lineage>
        <taxon>Eukaryota</taxon>
        <taxon>Metazoa</taxon>
        <taxon>Ecdysozoa</taxon>
        <taxon>Nematoda</taxon>
        <taxon>Chromadorea</taxon>
        <taxon>Rhabditida</taxon>
        <taxon>Tylenchina</taxon>
        <taxon>Panagrolaimomorpha</taxon>
        <taxon>Panagrolaimoidea</taxon>
        <taxon>Panagrolaimidae</taxon>
        <taxon>Panagrolaimus</taxon>
    </lineage>
</organism>